<evidence type="ECO:0000313" key="2">
    <source>
        <dbReference type="EMBL" id="CAJ1946023.1"/>
    </source>
</evidence>
<sequence length="262" mass="28207">MQGGNDKEMLEAGIRPEGAIAADGCMVKQPSTDKTDRKSGLFRKMLLGMKTKSSYGVAFGLISSLMVGFLGGWFAGGAATAAGEISNGAASMNDVTTSGSNSTTTTVYNCNCTTPTVVNSSSTQPEPPSPNANSRVLFPWMGRENTTCYIGEWYQCGDTNGGLDVKYFDRLRKNCPSRNNCDDLAGCAVSKSEIFFEGPSDGTVPDVARLAKGKSSSKDHPMAQFLTFMIIAAMILRIGTTLMEPRWQRVLTQNCSRLQRRT</sequence>
<keyword evidence="1" id="KW-1133">Transmembrane helix</keyword>
<dbReference type="AlphaFoldDB" id="A0AAD2CUT5"/>
<accession>A0AAD2CUT5</accession>
<feature type="transmembrane region" description="Helical" evidence="1">
    <location>
        <begin position="222"/>
        <end position="239"/>
    </location>
</feature>
<dbReference type="EMBL" id="CAKOGP040001557">
    <property type="protein sequence ID" value="CAJ1946023.1"/>
    <property type="molecule type" value="Genomic_DNA"/>
</dbReference>
<feature type="transmembrane region" description="Helical" evidence="1">
    <location>
        <begin position="53"/>
        <end position="75"/>
    </location>
</feature>
<comment type="caution">
    <text evidence="2">The sequence shown here is derived from an EMBL/GenBank/DDBJ whole genome shotgun (WGS) entry which is preliminary data.</text>
</comment>
<gene>
    <name evidence="2" type="ORF">CYCCA115_LOCUS10165</name>
</gene>
<keyword evidence="1" id="KW-0812">Transmembrane</keyword>
<keyword evidence="3" id="KW-1185">Reference proteome</keyword>
<name>A0AAD2CUT5_9STRA</name>
<evidence type="ECO:0000256" key="1">
    <source>
        <dbReference type="SAM" id="Phobius"/>
    </source>
</evidence>
<evidence type="ECO:0000313" key="3">
    <source>
        <dbReference type="Proteomes" id="UP001295423"/>
    </source>
</evidence>
<proteinExistence type="predicted"/>
<organism evidence="2 3">
    <name type="scientific">Cylindrotheca closterium</name>
    <dbReference type="NCBI Taxonomy" id="2856"/>
    <lineage>
        <taxon>Eukaryota</taxon>
        <taxon>Sar</taxon>
        <taxon>Stramenopiles</taxon>
        <taxon>Ochrophyta</taxon>
        <taxon>Bacillariophyta</taxon>
        <taxon>Bacillariophyceae</taxon>
        <taxon>Bacillariophycidae</taxon>
        <taxon>Bacillariales</taxon>
        <taxon>Bacillariaceae</taxon>
        <taxon>Cylindrotheca</taxon>
    </lineage>
</organism>
<keyword evidence="1" id="KW-0472">Membrane</keyword>
<dbReference type="Proteomes" id="UP001295423">
    <property type="component" value="Unassembled WGS sequence"/>
</dbReference>
<reference evidence="2" key="1">
    <citation type="submission" date="2023-08" db="EMBL/GenBank/DDBJ databases">
        <authorList>
            <person name="Audoor S."/>
            <person name="Bilcke G."/>
        </authorList>
    </citation>
    <scope>NUCLEOTIDE SEQUENCE</scope>
</reference>
<protein>
    <submittedName>
        <fullName evidence="2">Uncharacterized protein</fullName>
    </submittedName>
</protein>